<dbReference type="eggNOG" id="ENOG502RYIN">
    <property type="taxonomic scope" value="Eukaryota"/>
</dbReference>
<protein>
    <recommendedName>
        <fullName evidence="1">Ig-like domain-containing protein</fullName>
    </recommendedName>
</protein>
<dbReference type="PaxDb" id="10116-ENSRNOP00000039961"/>
<dbReference type="SMART" id="SM00406">
    <property type="entry name" value="IGv"/>
    <property type="match status" value="1"/>
</dbReference>
<dbReference type="GeneTree" id="ENSGT00940000161640"/>
<dbReference type="Gene3D" id="2.60.40.10">
    <property type="entry name" value="Immunoglobulins"/>
    <property type="match status" value="1"/>
</dbReference>
<accession>M0R936</accession>
<reference evidence="2" key="1">
    <citation type="submission" date="2024-01" db="EMBL/GenBank/DDBJ databases">
        <title>GRCr8: a new rat reference genome assembly contstructed from accurate long reads and long range scaffolding.</title>
        <authorList>
            <person name="Doris P.A."/>
            <person name="Kalbfleisch T."/>
            <person name="Li K."/>
            <person name="Howe K."/>
            <person name="Wood J."/>
        </authorList>
    </citation>
    <scope>NUCLEOTIDE SEQUENCE [LARGE SCALE GENOMIC DNA]</scope>
    <source>
        <strain evidence="2">Brown Norway</strain>
    </source>
</reference>
<dbReference type="Pfam" id="PF07686">
    <property type="entry name" value="V-set"/>
    <property type="match status" value="1"/>
</dbReference>
<dbReference type="RGD" id="15012570">
    <property type="gene designation" value="AC109901.2"/>
</dbReference>
<dbReference type="InterPro" id="IPR007110">
    <property type="entry name" value="Ig-like_dom"/>
</dbReference>
<dbReference type="RGD" id="15006069">
    <property type="gene designation" value="AABR07034730.2"/>
</dbReference>
<dbReference type="PANTHER" id="PTHR23267">
    <property type="entry name" value="IMMUNOGLOBULIN LIGHT CHAIN"/>
    <property type="match status" value="1"/>
</dbReference>
<dbReference type="Proteomes" id="UP000002494">
    <property type="component" value="Chromosome 11"/>
</dbReference>
<evidence type="ECO:0007829" key="5">
    <source>
        <dbReference type="PeptideAtlas" id="M0R936"/>
    </source>
</evidence>
<dbReference type="SUPFAM" id="SSF48726">
    <property type="entry name" value="Immunoglobulin"/>
    <property type="match status" value="1"/>
</dbReference>
<dbReference type="HOGENOM" id="CLU_077975_4_0_1"/>
<evidence type="ECO:0000313" key="3">
    <source>
        <dbReference type="Proteomes" id="UP000002494"/>
    </source>
</evidence>
<gene>
    <name evidence="4" type="primary">AABR07034730.2</name>
    <name evidence="2" type="synonym">AC109901.2</name>
</gene>
<dbReference type="AGR" id="RGD:15006069"/>
<dbReference type="Bgee" id="ENSRNOG00000060328">
    <property type="expression patterns" value="Expressed in spleen and 6 other cell types or tissues"/>
</dbReference>
<dbReference type="InterPro" id="IPR013783">
    <property type="entry name" value="Ig-like_fold"/>
</dbReference>
<reference evidence="2" key="3">
    <citation type="submission" date="2025-09" db="UniProtKB">
        <authorList>
            <consortium name="Ensembl"/>
        </authorList>
    </citation>
    <scope>IDENTIFICATION</scope>
    <source>
        <strain evidence="2">Brown Norway</strain>
    </source>
</reference>
<name>M0R936_RAT</name>
<dbReference type="InParanoid" id="M0R936"/>
<dbReference type="InterPro" id="IPR036179">
    <property type="entry name" value="Ig-like_dom_sf"/>
</dbReference>
<dbReference type="Ensembl" id="ENSRNOT00000075455.4">
    <property type="protein sequence ID" value="ENSRNOP00000065997.4"/>
    <property type="gene ID" value="ENSRNOG00000059447.3"/>
</dbReference>
<dbReference type="OrthoDB" id="8908372at2759"/>
<reference evidence="2" key="2">
    <citation type="submission" date="2025-08" db="UniProtKB">
        <authorList>
            <consortium name="Ensembl"/>
        </authorList>
    </citation>
    <scope>IDENTIFICATION</scope>
    <source>
        <strain evidence="2">Brown Norway</strain>
    </source>
</reference>
<sequence length="136" mass="15152">QVVLTQPKSVSTSLESTVKLSCKLNSGNIGSYYIHWYQQHEGRSPTTMIYRDDKRPDGVPDRFSGSIDSSSNSAFLTINNVQTEDEAIYFCHSYDSSINHSDANHGGSKTKSPQSTSCEIYSEKNYCCFMSSVKVL</sequence>
<evidence type="ECO:0000313" key="4">
    <source>
        <dbReference type="RGD" id="15006069"/>
    </source>
</evidence>
<evidence type="ECO:0000259" key="1">
    <source>
        <dbReference type="PROSITE" id="PS50835"/>
    </source>
</evidence>
<feature type="domain" description="Ig-like" evidence="1">
    <location>
        <begin position="1"/>
        <end position="91"/>
    </location>
</feature>
<dbReference type="InterPro" id="IPR003599">
    <property type="entry name" value="Ig_sub"/>
</dbReference>
<dbReference type="VEuPathDB" id="HostDB:ENSRNOG00000050898"/>
<dbReference type="SMART" id="SM00409">
    <property type="entry name" value="IG"/>
    <property type="match status" value="1"/>
</dbReference>
<keyword evidence="3" id="KW-1185">Reference proteome</keyword>
<organism evidence="2 3">
    <name type="scientific">Rattus norvegicus</name>
    <name type="common">Rat</name>
    <dbReference type="NCBI Taxonomy" id="10116"/>
    <lineage>
        <taxon>Eukaryota</taxon>
        <taxon>Metazoa</taxon>
        <taxon>Chordata</taxon>
        <taxon>Craniata</taxon>
        <taxon>Vertebrata</taxon>
        <taxon>Euteleostomi</taxon>
        <taxon>Mammalia</taxon>
        <taxon>Eutheria</taxon>
        <taxon>Euarchontoglires</taxon>
        <taxon>Glires</taxon>
        <taxon>Rodentia</taxon>
        <taxon>Myomorpha</taxon>
        <taxon>Muroidea</taxon>
        <taxon>Muridae</taxon>
        <taxon>Murinae</taxon>
        <taxon>Rattus</taxon>
    </lineage>
</organism>
<proteinExistence type="evidence at protein level"/>
<dbReference type="InterPro" id="IPR013106">
    <property type="entry name" value="Ig_V-set"/>
</dbReference>
<dbReference type="AlphaFoldDB" id="M0R936"/>
<dbReference type="InterPro" id="IPR050150">
    <property type="entry name" value="IgV_Light_Chain"/>
</dbReference>
<dbReference type="PROSITE" id="PS50835">
    <property type="entry name" value="IG_LIKE"/>
    <property type="match status" value="1"/>
</dbReference>
<evidence type="ECO:0000313" key="2">
    <source>
        <dbReference type="Ensembl" id="ENSRNOP00000065997.4"/>
    </source>
</evidence>
<keyword evidence="5" id="KW-1267">Proteomics identification</keyword>